<dbReference type="InterPro" id="IPR050147">
    <property type="entry name" value="Ser/Thr_Dehydratase"/>
</dbReference>
<comment type="cofactor">
    <cofactor evidence="2">
        <name>pyridoxal 5'-phosphate</name>
        <dbReference type="ChEBI" id="CHEBI:597326"/>
    </cofactor>
</comment>
<evidence type="ECO:0000256" key="5">
    <source>
        <dbReference type="ARBA" id="ARBA00022898"/>
    </source>
</evidence>
<reference evidence="10 11" key="1">
    <citation type="submission" date="2016-11" db="EMBL/GenBank/DDBJ databases">
        <authorList>
            <person name="Jaros S."/>
            <person name="Januszkiewicz K."/>
            <person name="Wedrychowicz H."/>
        </authorList>
    </citation>
    <scope>NUCLEOTIDE SEQUENCE [LARGE SCALE GENOMIC DNA]</scope>
    <source>
        <strain evidence="10 11">DSM 19022</strain>
    </source>
</reference>
<protein>
    <recommendedName>
        <fullName evidence="4">threonine ammonia-lyase</fullName>
        <ecNumber evidence="4">4.3.1.19</ecNumber>
    </recommendedName>
    <alternativeName>
        <fullName evidence="8">Threonine deaminase</fullName>
    </alternativeName>
</protein>
<organism evidence="10 11">
    <name type="scientific">Lutispora thermophila DSM 19022</name>
    <dbReference type="NCBI Taxonomy" id="1122184"/>
    <lineage>
        <taxon>Bacteria</taxon>
        <taxon>Bacillati</taxon>
        <taxon>Bacillota</taxon>
        <taxon>Clostridia</taxon>
        <taxon>Lutisporales</taxon>
        <taxon>Lutisporaceae</taxon>
        <taxon>Lutispora</taxon>
    </lineage>
</organism>
<dbReference type="PANTHER" id="PTHR48078">
    <property type="entry name" value="THREONINE DEHYDRATASE, MITOCHONDRIAL-RELATED"/>
    <property type="match status" value="1"/>
</dbReference>
<evidence type="ECO:0000313" key="10">
    <source>
        <dbReference type="EMBL" id="SHI96489.1"/>
    </source>
</evidence>
<dbReference type="EC" id="4.3.1.19" evidence="4"/>
<evidence type="ECO:0000256" key="8">
    <source>
        <dbReference type="ARBA" id="ARBA00031427"/>
    </source>
</evidence>
<dbReference type="GO" id="GO:0009097">
    <property type="term" value="P:isoleucine biosynthetic process"/>
    <property type="evidence" value="ECO:0007669"/>
    <property type="project" value="TreeGrafter"/>
</dbReference>
<sequence length="328" mass="35595">MMIHFDDVVKSVERIDEYIYNTPLDYSIYLSSSKTNTSVFLKLECQQKLRGFKIRGALSKLTNLTEEEKAKGVLAVSSGNHGAGVSYAAHVLGGIKAKIYVPETIPASKLDKIKYYGADVVAVGKNYDEAHAAALKALEEEKLTFVDPCSDVDVIAGQGTIATEILKANPDIDTIIVPIGGGGLITGISVAAKHIKPSINVIGVQTVACPAMKRAMEDQVFYEDFPSEPSICDALVGGVGEIPYKMSRKCIDDIIIVEEEKIKEALLFLIQKEKIIAEPAGAVGVAAFMANPEVFRNRNVAIVISGGNLDYLLIKSIINKEIIDKNYW</sequence>
<keyword evidence="11" id="KW-1185">Reference proteome</keyword>
<dbReference type="RefSeq" id="WP_242944194.1">
    <property type="nucleotide sequence ID" value="NZ_FQZS01000012.1"/>
</dbReference>
<dbReference type="GO" id="GO:0006565">
    <property type="term" value="P:L-serine catabolic process"/>
    <property type="evidence" value="ECO:0007669"/>
    <property type="project" value="TreeGrafter"/>
</dbReference>
<evidence type="ECO:0000256" key="1">
    <source>
        <dbReference type="ARBA" id="ARBA00001274"/>
    </source>
</evidence>
<evidence type="ECO:0000259" key="9">
    <source>
        <dbReference type="Pfam" id="PF00291"/>
    </source>
</evidence>
<dbReference type="SUPFAM" id="SSF53686">
    <property type="entry name" value="Tryptophan synthase beta subunit-like PLP-dependent enzymes"/>
    <property type="match status" value="1"/>
</dbReference>
<dbReference type="GO" id="GO:0003941">
    <property type="term" value="F:L-serine ammonia-lyase activity"/>
    <property type="evidence" value="ECO:0007669"/>
    <property type="project" value="TreeGrafter"/>
</dbReference>
<evidence type="ECO:0000256" key="6">
    <source>
        <dbReference type="ARBA" id="ARBA00023239"/>
    </source>
</evidence>
<dbReference type="CDD" id="cd01562">
    <property type="entry name" value="Thr-dehyd"/>
    <property type="match status" value="1"/>
</dbReference>
<dbReference type="InterPro" id="IPR001926">
    <property type="entry name" value="TrpB-like_PALP"/>
</dbReference>
<evidence type="ECO:0000256" key="4">
    <source>
        <dbReference type="ARBA" id="ARBA00012096"/>
    </source>
</evidence>
<dbReference type="Proteomes" id="UP000184442">
    <property type="component" value="Unassembled WGS sequence"/>
</dbReference>
<dbReference type="InterPro" id="IPR036052">
    <property type="entry name" value="TrpB-like_PALP_sf"/>
</dbReference>
<dbReference type="GO" id="GO:0006567">
    <property type="term" value="P:L-threonine catabolic process"/>
    <property type="evidence" value="ECO:0007669"/>
    <property type="project" value="TreeGrafter"/>
</dbReference>
<comment type="function">
    <text evidence="7">Catalyzes the anaerobic formation of alpha-ketobutyrate and ammonia from threonine in a two-step reaction. The first step involved a dehydration of threonine and a production of enamine intermediates (aminocrotonate), which tautomerizes to its imine form (iminobutyrate). Both intermediates are unstable and short-lived. The second step is the nonenzymatic hydrolysis of the enamine/imine intermediates to form 2-ketobutyrate and free ammonia. In the low water environment of the cell, the second step is accelerated by RidA.</text>
</comment>
<name>A0A1M6FFP0_9FIRM</name>
<proteinExistence type="inferred from homology"/>
<dbReference type="GO" id="GO:0004794">
    <property type="term" value="F:threonine deaminase activity"/>
    <property type="evidence" value="ECO:0007669"/>
    <property type="project" value="UniProtKB-EC"/>
</dbReference>
<evidence type="ECO:0000256" key="3">
    <source>
        <dbReference type="ARBA" id="ARBA00010869"/>
    </source>
</evidence>
<evidence type="ECO:0000256" key="2">
    <source>
        <dbReference type="ARBA" id="ARBA00001933"/>
    </source>
</evidence>
<evidence type="ECO:0000256" key="7">
    <source>
        <dbReference type="ARBA" id="ARBA00025527"/>
    </source>
</evidence>
<comment type="similarity">
    <text evidence="3">Belongs to the serine/threonine dehydratase family.</text>
</comment>
<keyword evidence="5" id="KW-0663">Pyridoxal phosphate</keyword>
<dbReference type="STRING" id="1122184.SAMN02745176_01938"/>
<accession>A0A1M6FFP0</accession>
<feature type="domain" description="Tryptophan synthase beta chain-like PALP" evidence="9">
    <location>
        <begin position="16"/>
        <end position="306"/>
    </location>
</feature>
<dbReference type="EMBL" id="FQZS01000012">
    <property type="protein sequence ID" value="SHI96489.1"/>
    <property type="molecule type" value="Genomic_DNA"/>
</dbReference>
<dbReference type="AlphaFoldDB" id="A0A1M6FFP0"/>
<dbReference type="Pfam" id="PF00291">
    <property type="entry name" value="PALP"/>
    <property type="match status" value="1"/>
</dbReference>
<dbReference type="Gene3D" id="3.40.50.1100">
    <property type="match status" value="2"/>
</dbReference>
<dbReference type="PANTHER" id="PTHR48078:SF6">
    <property type="entry name" value="L-THREONINE DEHYDRATASE CATABOLIC TDCB"/>
    <property type="match status" value="1"/>
</dbReference>
<comment type="catalytic activity">
    <reaction evidence="1">
        <text>L-threonine = 2-oxobutanoate + NH4(+)</text>
        <dbReference type="Rhea" id="RHEA:22108"/>
        <dbReference type="ChEBI" id="CHEBI:16763"/>
        <dbReference type="ChEBI" id="CHEBI:28938"/>
        <dbReference type="ChEBI" id="CHEBI:57926"/>
        <dbReference type="EC" id="4.3.1.19"/>
    </reaction>
</comment>
<dbReference type="FunFam" id="3.40.50.1100:FF:000007">
    <property type="entry name" value="L-threonine dehydratase catabolic TdcB"/>
    <property type="match status" value="1"/>
</dbReference>
<keyword evidence="6 10" id="KW-0456">Lyase</keyword>
<evidence type="ECO:0000313" key="11">
    <source>
        <dbReference type="Proteomes" id="UP000184442"/>
    </source>
</evidence>
<gene>
    <name evidence="10" type="ORF">SAMN02745176_01938</name>
</gene>